<dbReference type="Proteomes" id="UP000247755">
    <property type="component" value="Unassembled WGS sequence"/>
</dbReference>
<name>A0A318HSZ7_BURPY</name>
<reference evidence="1 2" key="1">
    <citation type="submission" date="2018-05" db="EMBL/GenBank/DDBJ databases">
        <title>Comparative genomics of bacterial root endophytes of switchgrass collected from native prairies over two seasons.</title>
        <authorList>
            <person name="Tang Y."/>
        </authorList>
    </citation>
    <scope>NUCLEOTIDE SEQUENCE [LARGE SCALE GENOMIC DNA]</scope>
    <source>
        <strain evidence="1 2">NFIX32</strain>
    </source>
</reference>
<dbReference type="AlphaFoldDB" id="A0A318HSZ7"/>
<evidence type="ECO:0000313" key="1">
    <source>
        <dbReference type="EMBL" id="PXX21548.1"/>
    </source>
</evidence>
<comment type="caution">
    <text evidence="1">The sequence shown here is derived from an EMBL/GenBank/DDBJ whole genome shotgun (WGS) entry which is preliminary data.</text>
</comment>
<evidence type="ECO:0000313" key="2">
    <source>
        <dbReference type="Proteomes" id="UP000247755"/>
    </source>
</evidence>
<sequence>MVEDVVTPQPGRKVYPSDADVVAEPAAALARHLHPLVSIDLSAVDP</sequence>
<organism evidence="1 2">
    <name type="scientific">Burkholderia pyrrocinia</name>
    <name type="common">Pseudomonas pyrrocinia</name>
    <dbReference type="NCBI Taxonomy" id="60550"/>
    <lineage>
        <taxon>Bacteria</taxon>
        <taxon>Pseudomonadati</taxon>
        <taxon>Pseudomonadota</taxon>
        <taxon>Betaproteobacteria</taxon>
        <taxon>Burkholderiales</taxon>
        <taxon>Burkholderiaceae</taxon>
        <taxon>Burkholderia</taxon>
        <taxon>Burkholderia cepacia complex</taxon>
    </lineage>
</organism>
<accession>A0A318HSZ7</accession>
<protein>
    <submittedName>
        <fullName evidence="1">Uncharacterized protein</fullName>
    </submittedName>
</protein>
<dbReference type="EMBL" id="QJJY01000049">
    <property type="protein sequence ID" value="PXX21548.1"/>
    <property type="molecule type" value="Genomic_DNA"/>
</dbReference>
<proteinExistence type="predicted"/>
<dbReference type="RefSeq" id="WP_177318453.1">
    <property type="nucleotide sequence ID" value="NZ_QJJY01000049.1"/>
</dbReference>
<gene>
    <name evidence="1" type="ORF">NA66_10499</name>
</gene>